<name>A0A511HIP4_9BACT</name>
<dbReference type="EMBL" id="BJVY01000032">
    <property type="protein sequence ID" value="GEL73264.1"/>
    <property type="molecule type" value="Genomic_DNA"/>
</dbReference>
<evidence type="ECO:0000313" key="4">
    <source>
        <dbReference type="Proteomes" id="UP000198717"/>
    </source>
</evidence>
<feature type="chain" id="PRO_5023141653" description="Lipoprotein" evidence="1">
    <location>
        <begin position="21"/>
        <end position="109"/>
    </location>
</feature>
<dbReference type="Proteomes" id="UP000321224">
    <property type="component" value="Unassembled WGS sequence"/>
</dbReference>
<evidence type="ECO:0000313" key="2">
    <source>
        <dbReference type="EMBL" id="GEL73264.1"/>
    </source>
</evidence>
<evidence type="ECO:0000313" key="5">
    <source>
        <dbReference type="Proteomes" id="UP000321224"/>
    </source>
</evidence>
<gene>
    <name evidence="2" type="ORF">MVI01_50480</name>
    <name evidence="3" type="ORF">SAMN04488504_108280</name>
</gene>
<dbReference type="PROSITE" id="PS51257">
    <property type="entry name" value="PROKAR_LIPOPROTEIN"/>
    <property type="match status" value="1"/>
</dbReference>
<evidence type="ECO:0000313" key="3">
    <source>
        <dbReference type="EMBL" id="SDE56690.1"/>
    </source>
</evidence>
<feature type="signal peptide" evidence="1">
    <location>
        <begin position="1"/>
        <end position="20"/>
    </location>
</feature>
<dbReference type="EMBL" id="FNAJ01000008">
    <property type="protein sequence ID" value="SDE56690.1"/>
    <property type="molecule type" value="Genomic_DNA"/>
</dbReference>
<dbReference type="RefSeq" id="WP_090491779.1">
    <property type="nucleotide sequence ID" value="NZ_BJVY01000032.1"/>
</dbReference>
<dbReference type="Proteomes" id="UP000198717">
    <property type="component" value="Unassembled WGS sequence"/>
</dbReference>
<dbReference type="AlphaFoldDB" id="A0A511HIP4"/>
<proteinExistence type="predicted"/>
<organism evidence="2 5">
    <name type="scientific">Myxococcus virescens</name>
    <dbReference type="NCBI Taxonomy" id="83456"/>
    <lineage>
        <taxon>Bacteria</taxon>
        <taxon>Pseudomonadati</taxon>
        <taxon>Myxococcota</taxon>
        <taxon>Myxococcia</taxon>
        <taxon>Myxococcales</taxon>
        <taxon>Cystobacterineae</taxon>
        <taxon>Myxococcaceae</taxon>
        <taxon>Myxococcus</taxon>
    </lineage>
</organism>
<protein>
    <recommendedName>
        <fullName evidence="6">Lipoprotein</fullName>
    </recommendedName>
</protein>
<keyword evidence="4" id="KW-1185">Reference proteome</keyword>
<accession>A0A511HIP4</accession>
<keyword evidence="1" id="KW-0732">Signal</keyword>
<comment type="caution">
    <text evidence="2">The sequence shown here is derived from an EMBL/GenBank/DDBJ whole genome shotgun (WGS) entry which is preliminary data.</text>
</comment>
<sequence length="109" mass="11377">MNASRLAASWAAALSLSLIACGGGDASLDVPEGEAPATVEQGLGVPPQCPNGDLIYWVENVQACTMKCGTTRKPGKPSTQYAACQSNMTGTRTLINVQYCLPDCEIVID</sequence>
<reference evidence="2 5" key="2">
    <citation type="submission" date="2019-07" db="EMBL/GenBank/DDBJ databases">
        <title>Whole genome shotgun sequence of Myxococcus virescens NBRC 100334.</title>
        <authorList>
            <person name="Hosoyama A."/>
            <person name="Uohara A."/>
            <person name="Ohji S."/>
            <person name="Ichikawa N."/>
        </authorList>
    </citation>
    <scope>NUCLEOTIDE SEQUENCE [LARGE SCALE GENOMIC DNA]</scope>
    <source>
        <strain evidence="2 5">NBRC 100334</strain>
    </source>
</reference>
<evidence type="ECO:0000256" key="1">
    <source>
        <dbReference type="SAM" id="SignalP"/>
    </source>
</evidence>
<evidence type="ECO:0008006" key="6">
    <source>
        <dbReference type="Google" id="ProtNLM"/>
    </source>
</evidence>
<reference evidence="3 4" key="1">
    <citation type="submission" date="2016-10" db="EMBL/GenBank/DDBJ databases">
        <authorList>
            <person name="Varghese N."/>
            <person name="Submissions S."/>
        </authorList>
    </citation>
    <scope>NUCLEOTIDE SEQUENCE [LARGE SCALE GENOMIC DNA]</scope>
    <source>
        <strain evidence="3 4">DSM 2260</strain>
    </source>
</reference>